<gene>
    <name evidence="1" type="ORF">EP57_02410</name>
</gene>
<dbReference type="Gene3D" id="3.40.50.1000">
    <property type="entry name" value="HAD superfamily/HAD-like"/>
    <property type="match status" value="1"/>
</dbReference>
<name>A0A099WCI7_9LIST</name>
<dbReference type="InterPro" id="IPR036412">
    <property type="entry name" value="HAD-like_sf"/>
</dbReference>
<dbReference type="Pfam" id="PF13419">
    <property type="entry name" value="HAD_2"/>
    <property type="match status" value="1"/>
</dbReference>
<dbReference type="Proteomes" id="UP000029844">
    <property type="component" value="Unassembled WGS sequence"/>
</dbReference>
<dbReference type="NCBIfam" id="TIGR01549">
    <property type="entry name" value="HAD-SF-IA-v1"/>
    <property type="match status" value="1"/>
</dbReference>
<dbReference type="SUPFAM" id="SSF56784">
    <property type="entry name" value="HAD-like"/>
    <property type="match status" value="1"/>
</dbReference>
<dbReference type="Gene3D" id="1.10.150.240">
    <property type="entry name" value="Putative phosphatase, domain 2"/>
    <property type="match status" value="1"/>
</dbReference>
<dbReference type="InterPro" id="IPR023214">
    <property type="entry name" value="HAD_sf"/>
</dbReference>
<protein>
    <submittedName>
        <fullName evidence="1">HAD family hydrolase</fullName>
    </submittedName>
</protein>
<dbReference type="PANTHER" id="PTHR43434:SF26">
    <property type="entry name" value="PYROPHOSPHATASE PPAX"/>
    <property type="match status" value="1"/>
</dbReference>
<organism evidence="1 2">
    <name type="scientific">Listeria booriae</name>
    <dbReference type="NCBI Taxonomy" id="1552123"/>
    <lineage>
        <taxon>Bacteria</taxon>
        <taxon>Bacillati</taxon>
        <taxon>Bacillota</taxon>
        <taxon>Bacilli</taxon>
        <taxon>Bacillales</taxon>
        <taxon>Listeriaceae</taxon>
        <taxon>Listeria</taxon>
    </lineage>
</organism>
<dbReference type="eggNOG" id="COG0546">
    <property type="taxonomic scope" value="Bacteria"/>
</dbReference>
<dbReference type="InterPro" id="IPR041492">
    <property type="entry name" value="HAD_2"/>
</dbReference>
<dbReference type="GO" id="GO:0006281">
    <property type="term" value="P:DNA repair"/>
    <property type="evidence" value="ECO:0007669"/>
    <property type="project" value="TreeGrafter"/>
</dbReference>
<dbReference type="PANTHER" id="PTHR43434">
    <property type="entry name" value="PHOSPHOGLYCOLATE PHOSPHATASE"/>
    <property type="match status" value="1"/>
</dbReference>
<evidence type="ECO:0000313" key="2">
    <source>
        <dbReference type="Proteomes" id="UP000029844"/>
    </source>
</evidence>
<sequence>MYKTVIFDVDGTLLDTERVVLHALQVAFGNAGLDYELDDLRFALGITGAKALAQLGVENQESVMADWFAMEAKLTEDVEIFDGIVEVLEKLDGIGVVTSKNADEMETGFYPFNLAEHFDAIVCASDTENHKPHPDPLLRCMAMLGADPATTLYVGDATYDMECAHAAGANFALALWGAKTTDGFERANHVLEMPSDVLKYVRR</sequence>
<accession>A0A099WCI7</accession>
<dbReference type="InterPro" id="IPR023198">
    <property type="entry name" value="PGP-like_dom2"/>
</dbReference>
<proteinExistence type="predicted"/>
<keyword evidence="2" id="KW-1185">Reference proteome</keyword>
<dbReference type="InterPro" id="IPR050155">
    <property type="entry name" value="HAD-like_hydrolase_sf"/>
</dbReference>
<dbReference type="RefSeq" id="WP_036083867.1">
    <property type="nucleotide sequence ID" value="NZ_CBCSHQ010000001.1"/>
</dbReference>
<dbReference type="GO" id="GO:0008967">
    <property type="term" value="F:phosphoglycolate phosphatase activity"/>
    <property type="evidence" value="ECO:0007669"/>
    <property type="project" value="TreeGrafter"/>
</dbReference>
<dbReference type="SFLD" id="SFLDG01135">
    <property type="entry name" value="C1.5.6:_HAD__Beta-PGM__Phospha"/>
    <property type="match status" value="1"/>
</dbReference>
<dbReference type="STRING" id="1552123.EP57_02410"/>
<dbReference type="GeneID" id="58716287"/>
<dbReference type="GO" id="GO:0005829">
    <property type="term" value="C:cytosol"/>
    <property type="evidence" value="ECO:0007669"/>
    <property type="project" value="TreeGrafter"/>
</dbReference>
<dbReference type="EMBL" id="JNFA01000005">
    <property type="protein sequence ID" value="KGL43449.1"/>
    <property type="molecule type" value="Genomic_DNA"/>
</dbReference>
<dbReference type="SFLD" id="SFLDG01129">
    <property type="entry name" value="C1.5:_HAD__Beta-PGM__Phosphata"/>
    <property type="match status" value="1"/>
</dbReference>
<dbReference type="InterPro" id="IPR006439">
    <property type="entry name" value="HAD-SF_hydro_IA"/>
</dbReference>
<keyword evidence="1" id="KW-0378">Hydrolase</keyword>
<dbReference type="AlphaFoldDB" id="A0A099WCI7"/>
<reference evidence="1 2" key="1">
    <citation type="submission" date="2014-05" db="EMBL/GenBank/DDBJ databases">
        <title>Novel Listeriaceae from food processing environments.</title>
        <authorList>
            <person name="den Bakker H.C."/>
        </authorList>
    </citation>
    <scope>NUCLEOTIDE SEQUENCE [LARGE SCALE GENOMIC DNA]</scope>
    <source>
        <strain evidence="1 2">FSL A5-0281</strain>
    </source>
</reference>
<comment type="caution">
    <text evidence="1">The sequence shown here is derived from an EMBL/GenBank/DDBJ whole genome shotgun (WGS) entry which is preliminary data.</text>
</comment>
<dbReference type="SFLD" id="SFLDS00003">
    <property type="entry name" value="Haloacid_Dehalogenase"/>
    <property type="match status" value="1"/>
</dbReference>
<dbReference type="OrthoDB" id="9792518at2"/>
<evidence type="ECO:0000313" key="1">
    <source>
        <dbReference type="EMBL" id="KGL43449.1"/>
    </source>
</evidence>